<gene>
    <name evidence="2" type="ORF">QT716_05440</name>
</gene>
<dbReference type="GO" id="GO:0008233">
    <property type="term" value="F:peptidase activity"/>
    <property type="evidence" value="ECO:0007669"/>
    <property type="project" value="UniProtKB-KW"/>
</dbReference>
<dbReference type="Proteomes" id="UP001280629">
    <property type="component" value="Unassembled WGS sequence"/>
</dbReference>
<keyword evidence="2" id="KW-0378">Hydrolase</keyword>
<keyword evidence="2" id="KW-0645">Protease</keyword>
<feature type="domain" description="DUF2268" evidence="1">
    <location>
        <begin position="137"/>
        <end position="266"/>
    </location>
</feature>
<evidence type="ECO:0000313" key="3">
    <source>
        <dbReference type="Proteomes" id="UP001280629"/>
    </source>
</evidence>
<accession>A0ABU4FXP9</accession>
<organism evidence="2 3">
    <name type="scientific">Sporosarcina aquimarina</name>
    <dbReference type="NCBI Taxonomy" id="114975"/>
    <lineage>
        <taxon>Bacteria</taxon>
        <taxon>Bacillati</taxon>
        <taxon>Bacillota</taxon>
        <taxon>Bacilli</taxon>
        <taxon>Bacillales</taxon>
        <taxon>Caryophanaceae</taxon>
        <taxon>Sporosarcina</taxon>
    </lineage>
</organism>
<sequence length="281" mass="31971">MDQIEIRNLVPNFLNFYELANQPDHDETARWELWEGHYNFAAVPPGDQGQAMARQLLEDAWKEYGQHLSVIEKWSPDIEKVKAHLTKVKEVLGYDLPIQLVVIYFVGGFENNAFVAPFDEDRLALCLPIENGDSDITLVHELTHVVHARTAHLTAEWERTIASTILQEGLAAQLSKYVIPGKTDECYIESKKGWLQSCAKKKREIILGIIPFLTDSSSETVTKFTFGNGTTGHEREAYYAGWEIVHSLLEQGNTFEQIAHIKEEKIPKYLNQAIAGYLSQR</sequence>
<dbReference type="GO" id="GO:0006508">
    <property type="term" value="P:proteolysis"/>
    <property type="evidence" value="ECO:0007669"/>
    <property type="project" value="UniProtKB-KW"/>
</dbReference>
<proteinExistence type="predicted"/>
<comment type="caution">
    <text evidence="2">The sequence shown here is derived from an EMBL/GenBank/DDBJ whole genome shotgun (WGS) entry which is preliminary data.</text>
</comment>
<protein>
    <submittedName>
        <fullName evidence="2">DUF2268 domain-containing putative Zn-dependent protease</fullName>
    </submittedName>
</protein>
<dbReference type="EMBL" id="JAUBDH010000003">
    <property type="protein sequence ID" value="MDW0109498.1"/>
    <property type="molecule type" value="Genomic_DNA"/>
</dbReference>
<dbReference type="Pfam" id="PF10026">
    <property type="entry name" value="DUF2268"/>
    <property type="match status" value="1"/>
</dbReference>
<evidence type="ECO:0000313" key="2">
    <source>
        <dbReference type="EMBL" id="MDW0109498.1"/>
    </source>
</evidence>
<name>A0ABU4FXP9_9BACL</name>
<keyword evidence="3" id="KW-1185">Reference proteome</keyword>
<reference evidence="2 3" key="1">
    <citation type="submission" date="2023-06" db="EMBL/GenBank/DDBJ databases">
        <title>Sporosarcina sp. nov., isolated from Korean traditional fermented seafood 'Jeotgal'.</title>
        <authorList>
            <person name="Yang A.-I."/>
            <person name="Shin N.-R."/>
        </authorList>
    </citation>
    <scope>NUCLEOTIDE SEQUENCE [LARGE SCALE GENOMIC DNA]</scope>
    <source>
        <strain evidence="2 3">KCTC3840</strain>
    </source>
</reference>
<evidence type="ECO:0000259" key="1">
    <source>
        <dbReference type="Pfam" id="PF10026"/>
    </source>
</evidence>
<dbReference type="InterPro" id="IPR018728">
    <property type="entry name" value="DUF2268"/>
</dbReference>